<dbReference type="RefSeq" id="WP_024371491.1">
    <property type="nucleotide sequence ID" value="NZ_UGGP01000001.1"/>
</dbReference>
<dbReference type="STRING" id="1397694.GCA_000702585_01725"/>
<keyword evidence="1" id="KW-0472">Membrane</keyword>
<accession>A0A377FSS0</accession>
<feature type="transmembrane region" description="Helical" evidence="1">
    <location>
        <begin position="6"/>
        <end position="23"/>
    </location>
</feature>
<reference evidence="2 3" key="1">
    <citation type="submission" date="2018-06" db="EMBL/GenBank/DDBJ databases">
        <authorList>
            <consortium name="Pathogen Informatics"/>
            <person name="Doyle S."/>
        </authorList>
    </citation>
    <scope>NUCLEOTIDE SEQUENCE [LARGE SCALE GENOMIC DNA]</scope>
    <source>
        <strain evidence="2 3">NCTC13163</strain>
    </source>
</reference>
<feature type="transmembrane region" description="Helical" evidence="1">
    <location>
        <begin position="35"/>
        <end position="57"/>
    </location>
</feature>
<name>A0A377FSS0_9BACL</name>
<evidence type="ECO:0000256" key="1">
    <source>
        <dbReference type="SAM" id="Phobius"/>
    </source>
</evidence>
<evidence type="ECO:0000313" key="2">
    <source>
        <dbReference type="EMBL" id="STO07860.1"/>
    </source>
</evidence>
<sequence>MHLYEPFGWISLIVALVAIWGMARSFKKRQFFPLAFAALTVLVFGFFGVATLIYGGIPS</sequence>
<protein>
    <submittedName>
        <fullName evidence="2">Protein of uncharacterized function (DUF2759)</fullName>
    </submittedName>
</protein>
<dbReference type="EMBL" id="UGGP01000001">
    <property type="protein sequence ID" value="STO07860.1"/>
    <property type="molecule type" value="Genomic_DNA"/>
</dbReference>
<dbReference type="Proteomes" id="UP000254060">
    <property type="component" value="Unassembled WGS sequence"/>
</dbReference>
<keyword evidence="1" id="KW-1133">Transmembrane helix</keyword>
<dbReference type="InterPro" id="IPR024490">
    <property type="entry name" value="DUF2759"/>
</dbReference>
<dbReference type="OrthoDB" id="2355718at2"/>
<gene>
    <name evidence="2" type="ORF">NCTC13163_01221</name>
</gene>
<dbReference type="Pfam" id="PF10958">
    <property type="entry name" value="DUF2759"/>
    <property type="match status" value="1"/>
</dbReference>
<organism evidence="2 3">
    <name type="scientific">Exiguobacterium aurantiacum</name>
    <dbReference type="NCBI Taxonomy" id="33987"/>
    <lineage>
        <taxon>Bacteria</taxon>
        <taxon>Bacillati</taxon>
        <taxon>Bacillota</taxon>
        <taxon>Bacilli</taxon>
        <taxon>Bacillales</taxon>
        <taxon>Bacillales Family XII. Incertae Sedis</taxon>
        <taxon>Exiguobacterium</taxon>
    </lineage>
</organism>
<evidence type="ECO:0000313" key="3">
    <source>
        <dbReference type="Proteomes" id="UP000254060"/>
    </source>
</evidence>
<keyword evidence="1" id="KW-0812">Transmembrane</keyword>
<proteinExistence type="predicted"/>
<dbReference type="AlphaFoldDB" id="A0A377FSS0"/>